<comment type="caution">
    <text evidence="12">The sequence shown here is derived from an EMBL/GenBank/DDBJ whole genome shotgun (WGS) entry which is preliminary data.</text>
</comment>
<accession>A0A6A4TPV5</accession>
<dbReference type="InterPro" id="IPR022321">
    <property type="entry name" value="IGFBP_1-6_chordata"/>
</dbReference>
<dbReference type="Gene3D" id="4.10.800.10">
    <property type="entry name" value="Thyroglobulin type-1"/>
    <property type="match status" value="1"/>
</dbReference>
<dbReference type="PRINTS" id="PR01976">
    <property type="entry name" value="IGFBPFAMILY"/>
</dbReference>
<organism evidence="12 13">
    <name type="scientific">Scophthalmus maximus</name>
    <name type="common">Turbot</name>
    <name type="synonym">Psetta maxima</name>
    <dbReference type="NCBI Taxonomy" id="52904"/>
    <lineage>
        <taxon>Eukaryota</taxon>
        <taxon>Metazoa</taxon>
        <taxon>Chordata</taxon>
        <taxon>Craniata</taxon>
        <taxon>Vertebrata</taxon>
        <taxon>Euteleostomi</taxon>
        <taxon>Actinopterygii</taxon>
        <taxon>Neopterygii</taxon>
        <taxon>Teleostei</taxon>
        <taxon>Neoteleostei</taxon>
        <taxon>Acanthomorphata</taxon>
        <taxon>Carangaria</taxon>
        <taxon>Pleuronectiformes</taxon>
        <taxon>Pleuronectoidei</taxon>
        <taxon>Scophthalmidae</taxon>
        <taxon>Scophthalmus</taxon>
    </lineage>
</organism>
<dbReference type="PROSITE" id="PS51162">
    <property type="entry name" value="THYROGLOBULIN_1_2"/>
    <property type="match status" value="1"/>
</dbReference>
<dbReference type="Pfam" id="PF00219">
    <property type="entry name" value="IGFBP"/>
    <property type="match status" value="1"/>
</dbReference>
<evidence type="ECO:0000256" key="6">
    <source>
        <dbReference type="ARBA" id="ARBA00023183"/>
    </source>
</evidence>
<reference evidence="12 13" key="1">
    <citation type="submission" date="2019-06" db="EMBL/GenBank/DDBJ databases">
        <title>Draft genomes of female and male turbot (Scophthalmus maximus).</title>
        <authorList>
            <person name="Xu H."/>
            <person name="Xu X.-W."/>
            <person name="Shao C."/>
            <person name="Chen S."/>
        </authorList>
    </citation>
    <scope>NUCLEOTIDE SEQUENCE [LARGE SCALE GENOMIC DNA]</scope>
    <source>
        <strain evidence="12">Ysfricsl-2016a</strain>
        <tissue evidence="12">Blood</tissue>
    </source>
</reference>
<evidence type="ECO:0000256" key="2">
    <source>
        <dbReference type="ARBA" id="ARBA00013675"/>
    </source>
</evidence>
<comment type="subcellular location">
    <subcellularLocation>
        <location evidence="1">Secreted</location>
    </subcellularLocation>
</comment>
<comment type="caution">
    <text evidence="8">Lacks conserved residue(s) required for the propagation of feature annotation.</text>
</comment>
<dbReference type="GO" id="GO:0031994">
    <property type="term" value="F:insulin-like growth factor I binding"/>
    <property type="evidence" value="ECO:0007669"/>
    <property type="project" value="TreeGrafter"/>
</dbReference>
<evidence type="ECO:0000256" key="7">
    <source>
        <dbReference type="ARBA" id="ARBA00049694"/>
    </source>
</evidence>
<evidence type="ECO:0000256" key="5">
    <source>
        <dbReference type="ARBA" id="ARBA00023157"/>
    </source>
</evidence>
<keyword evidence="4" id="KW-0597">Phosphoprotein</keyword>
<dbReference type="FunFam" id="4.10.800.10:FF:000002">
    <property type="entry name" value="Insulin-like growth factor-binding protein 2"/>
    <property type="match status" value="1"/>
</dbReference>
<dbReference type="PROSITE" id="PS51323">
    <property type="entry name" value="IGFBP_N_2"/>
    <property type="match status" value="1"/>
</dbReference>
<dbReference type="Proteomes" id="UP000438429">
    <property type="component" value="Unassembled WGS sequence"/>
</dbReference>
<name>A0A6A4TPV5_SCOMX</name>
<protein>
    <recommendedName>
        <fullName evidence="2">Insulin-like growth factor-binding protein 1</fullName>
    </recommendedName>
</protein>
<keyword evidence="5" id="KW-1015">Disulfide bond</keyword>
<evidence type="ECO:0000256" key="9">
    <source>
        <dbReference type="SAM" id="MobiDB-lite"/>
    </source>
</evidence>
<dbReference type="CDD" id="cd00191">
    <property type="entry name" value="TY"/>
    <property type="match status" value="1"/>
</dbReference>
<feature type="compositionally biased region" description="Low complexity" evidence="9">
    <location>
        <begin position="80"/>
        <end position="101"/>
    </location>
</feature>
<dbReference type="PANTHER" id="PTHR11551:SF28">
    <property type="entry name" value="INSULIN-LIKE GROWTH FACTOR-BINDING PROTEIN 1"/>
    <property type="match status" value="1"/>
</dbReference>
<evidence type="ECO:0000256" key="4">
    <source>
        <dbReference type="ARBA" id="ARBA00022553"/>
    </source>
</evidence>
<evidence type="ECO:0000259" key="11">
    <source>
        <dbReference type="PROSITE" id="PS51323"/>
    </source>
</evidence>
<feature type="domain" description="Thyroglobulin type-1" evidence="10">
    <location>
        <begin position="366"/>
        <end position="444"/>
    </location>
</feature>
<evidence type="ECO:0000313" key="13">
    <source>
        <dbReference type="Proteomes" id="UP000438429"/>
    </source>
</evidence>
<dbReference type="Gene3D" id="4.10.40.20">
    <property type="match status" value="1"/>
</dbReference>
<gene>
    <name evidence="12" type="ORF">F2P81_000542</name>
</gene>
<evidence type="ECO:0000256" key="1">
    <source>
        <dbReference type="ARBA" id="ARBA00004613"/>
    </source>
</evidence>
<evidence type="ECO:0000256" key="8">
    <source>
        <dbReference type="PROSITE-ProRule" id="PRU00500"/>
    </source>
</evidence>
<dbReference type="AlphaFoldDB" id="A0A6A4TPV5"/>
<dbReference type="InterPro" id="IPR000867">
    <property type="entry name" value="IGFBP-like"/>
</dbReference>
<evidence type="ECO:0000313" key="12">
    <source>
        <dbReference type="EMBL" id="KAF0046909.1"/>
    </source>
</evidence>
<dbReference type="PROSITE" id="PS00484">
    <property type="entry name" value="THYROGLOBULIN_1_1"/>
    <property type="match status" value="1"/>
</dbReference>
<dbReference type="SUPFAM" id="SSF57610">
    <property type="entry name" value="Thyroglobulin type-1 domain"/>
    <property type="match status" value="1"/>
</dbReference>
<feature type="compositionally biased region" description="Acidic residues" evidence="9">
    <location>
        <begin position="11"/>
        <end position="23"/>
    </location>
</feature>
<dbReference type="InterPro" id="IPR000716">
    <property type="entry name" value="Thyroglobulin_1"/>
</dbReference>
<dbReference type="PANTHER" id="PTHR11551">
    <property type="entry name" value="INSULIN-LIKE GROWTH FACTOR BINDING PROTEIN"/>
    <property type="match status" value="1"/>
</dbReference>
<dbReference type="SMART" id="SM00121">
    <property type="entry name" value="IB"/>
    <property type="match status" value="1"/>
</dbReference>
<dbReference type="InterPro" id="IPR017891">
    <property type="entry name" value="Insulin_GF-bd_Cys-rich_CS"/>
</dbReference>
<dbReference type="GO" id="GO:0005615">
    <property type="term" value="C:extracellular space"/>
    <property type="evidence" value="ECO:0007669"/>
    <property type="project" value="TreeGrafter"/>
</dbReference>
<dbReference type="PRINTS" id="PR01977">
    <property type="entry name" value="IGFBPFAMILY1"/>
</dbReference>
<dbReference type="InterPro" id="IPR036857">
    <property type="entry name" value="Thyroglobulin_1_sf"/>
</dbReference>
<keyword evidence="3" id="KW-0964">Secreted</keyword>
<sequence length="450" mass="49429">MTEQWPHLEPIQEESEQEDDETGGESPTGGGERDFQSQVGEETEEMMAEHDDDDDDDDEEEEEEEEDVPLRVMRPRRLSRSLSQGSLLRTRSTSGSGRGTSAADLSDEAATPKLGSAKQSRGRELTVKFPAKIRWQKGPPPKPSVEKMKTKRKRGEESSLSSILTTDLVNLALRTSSRFVEKNILNLWPLCQSLTPPEAKSPHKYSLFGAITSEGKLQSHRAVQKEEHIFIPRLEMPGLYQKLTFVAGVALAVLAVARASPLVGPEPIRCAPCTLEKLNSCPAIPADCRQVLREPGCGCCMACALETGASCGVYTAHCEETEGVPDHGSLHYLLGLNLPLDHQDPAEGHESIKAKVNAIRNKLVQQGPCHVELHTALDMIASSQQQLGEKFTTFYLPNCDKYGFYKAKQCESSLVGPPARCWCVSSWNGKKIPGSSDLPGDSECHQEVTH</sequence>
<feature type="compositionally biased region" description="Acidic residues" evidence="9">
    <location>
        <begin position="41"/>
        <end position="67"/>
    </location>
</feature>
<feature type="domain" description="IGFBP N-terminal" evidence="11">
    <location>
        <begin position="266"/>
        <end position="340"/>
    </location>
</feature>
<feature type="region of interest" description="Disordered" evidence="9">
    <location>
        <begin position="1"/>
        <end position="157"/>
    </location>
</feature>
<dbReference type="GO" id="GO:0031995">
    <property type="term" value="F:insulin-like growth factor II binding"/>
    <property type="evidence" value="ECO:0007669"/>
    <property type="project" value="TreeGrafter"/>
</dbReference>
<dbReference type="PROSITE" id="PS00222">
    <property type="entry name" value="IGFBP_N_1"/>
    <property type="match status" value="1"/>
</dbReference>
<dbReference type="InterPro" id="IPR009030">
    <property type="entry name" value="Growth_fac_rcpt_cys_sf"/>
</dbReference>
<evidence type="ECO:0000259" key="10">
    <source>
        <dbReference type="PROSITE" id="PS51162"/>
    </source>
</evidence>
<keyword evidence="6" id="KW-0340">Growth factor binding</keyword>
<dbReference type="GO" id="GO:0043567">
    <property type="term" value="P:regulation of insulin-like growth factor receptor signaling pathway"/>
    <property type="evidence" value="ECO:0007669"/>
    <property type="project" value="TreeGrafter"/>
</dbReference>
<evidence type="ECO:0000256" key="3">
    <source>
        <dbReference type="ARBA" id="ARBA00022525"/>
    </source>
</evidence>
<dbReference type="EMBL" id="VEVO01000001">
    <property type="protein sequence ID" value="KAF0046909.1"/>
    <property type="molecule type" value="Genomic_DNA"/>
</dbReference>
<dbReference type="InterPro" id="IPR022322">
    <property type="entry name" value="IGFBP1"/>
</dbReference>
<dbReference type="SMART" id="SM00211">
    <property type="entry name" value="TY"/>
    <property type="match status" value="1"/>
</dbReference>
<dbReference type="Pfam" id="PF00086">
    <property type="entry name" value="Thyroglobulin_1"/>
    <property type="match status" value="1"/>
</dbReference>
<proteinExistence type="predicted"/>
<comment type="subunit">
    <text evidence="7">Binds equally well IGF1 and IGF2. Interacts with integrin ITGA5:ITGB1. Interacts with VHL; this interaction inhibits HIF1A degradation.</text>
</comment>
<dbReference type="SUPFAM" id="SSF57184">
    <property type="entry name" value="Growth factor receptor domain"/>
    <property type="match status" value="1"/>
</dbReference>